<dbReference type="EC" id="6.3.2.5" evidence="3"/>
<protein>
    <recommendedName>
        <fullName evidence="3">Coenzyme A biosynthesis bifunctional protein CoaBC</fullName>
    </recommendedName>
    <alternativeName>
        <fullName evidence="3">DNA/pantothenate metabolism flavoprotein</fullName>
    </alternativeName>
    <alternativeName>
        <fullName evidence="3">Phosphopantothenoylcysteine synthetase/decarboxylase</fullName>
        <shortName evidence="3">PPCS-PPCDC</shortName>
    </alternativeName>
    <domain>
        <recommendedName>
            <fullName evidence="3">Phosphopantothenoylcysteine decarboxylase</fullName>
            <shortName evidence="3">PPC decarboxylase</shortName>
            <shortName evidence="3">PPC-DC</shortName>
            <ecNumber evidence="3">4.1.1.36</ecNumber>
        </recommendedName>
        <alternativeName>
            <fullName evidence="3">CoaC</fullName>
        </alternativeName>
    </domain>
    <domain>
        <recommendedName>
            <fullName evidence="3">Phosphopantothenate--cysteine ligase</fullName>
            <ecNumber evidence="3">6.3.2.5</ecNumber>
        </recommendedName>
        <alternativeName>
            <fullName evidence="3">CoaB</fullName>
        </alternativeName>
        <alternativeName>
            <fullName evidence="3">Phosphopantothenoylcysteine synthetase</fullName>
            <shortName evidence="3">PPC synthetase</shortName>
            <shortName evidence="3">PPC-S</shortName>
        </alternativeName>
    </domain>
</protein>
<sequence length="416" mass="44140">MQLTPDFLTSPRRIVVGVSAGIAAYKITYLVRALIKAGHQVKVVPTEASLEFVGKTTWQALSGHPVATSVFDGAAGVEHVEIAREAELIVIAPATADVLARLATGQANDLLTTTVLASSCPVVVVPAMHTAMYENAATQGNLKTLQDRGIIIMEPAVGDLSSGDHGKGRLPEPEEIFTFLHQLGETATPKQDLAGVKVFITAGGTHEAIDPVRFIGNHSTGRFGVEIAKQLQERGAKVTLLSANINENLLPASIEIIATPSANEMYQAVMELAPQYQIGVFAAAVADFRPETQAEMKVKKTGGEEETLTLKLVKNPDILASAVRRFPHLTTIGFAAETGNPTQVASYGREKAIRKQADLLALNQVGQGIGFGNVDTMLSILDKTGETLTSFSGSKPVIAKELSALIAATYQSKNHS</sequence>
<feature type="binding site" evidence="3">
    <location>
        <position position="297"/>
    </location>
    <ligand>
        <name>CTP</name>
        <dbReference type="ChEBI" id="CHEBI:37563"/>
    </ligand>
</feature>
<comment type="caution">
    <text evidence="3">Lacks conserved residue(s) required for the propagation of feature annotation.</text>
</comment>
<evidence type="ECO:0000313" key="7">
    <source>
        <dbReference type="EMBL" id="EEH63373.1"/>
    </source>
</evidence>
<dbReference type="UniPathway" id="UPA00241">
    <property type="reaction ID" value="UER00353"/>
</dbReference>
<evidence type="ECO:0000256" key="1">
    <source>
        <dbReference type="ARBA" id="ARBA00022793"/>
    </source>
</evidence>
<comment type="caution">
    <text evidence="7">The sequence shown here is derived from an EMBL/GenBank/DDBJ whole genome shotgun (WGS) entry which is preliminary data.</text>
</comment>
<dbReference type="GO" id="GO:0004633">
    <property type="term" value="F:phosphopantothenoylcysteine decarboxylase activity"/>
    <property type="evidence" value="ECO:0007669"/>
    <property type="project" value="UniProtKB-UniRule"/>
</dbReference>
<name>C0W1K7_9ACTO</name>
<dbReference type="EMBL" id="ACFG01000034">
    <property type="protein sequence ID" value="EEH63373.1"/>
    <property type="molecule type" value="Genomic_DNA"/>
</dbReference>
<dbReference type="PANTHER" id="PTHR14359:SF6">
    <property type="entry name" value="PHOSPHOPANTOTHENOYLCYSTEINE DECARBOXYLASE"/>
    <property type="match status" value="1"/>
</dbReference>
<dbReference type="InterPro" id="IPR003382">
    <property type="entry name" value="Flavoprotein"/>
</dbReference>
<dbReference type="GO" id="GO:0015941">
    <property type="term" value="P:pantothenate catabolic process"/>
    <property type="evidence" value="ECO:0007669"/>
    <property type="project" value="InterPro"/>
</dbReference>
<dbReference type="HAMAP" id="MF_02225">
    <property type="entry name" value="CoaBC"/>
    <property type="match status" value="1"/>
</dbReference>
<dbReference type="EC" id="4.1.1.36" evidence="3"/>
<dbReference type="GO" id="GO:0010181">
    <property type="term" value="F:FMN binding"/>
    <property type="evidence" value="ECO:0007669"/>
    <property type="project" value="UniProtKB-UniRule"/>
</dbReference>
<dbReference type="SUPFAM" id="SSF52507">
    <property type="entry name" value="Homo-oligomeric flavin-containing Cys decarboxylases, HFCD"/>
    <property type="match status" value="1"/>
</dbReference>
<feature type="region of interest" description="Phosphopantothenoylcysteine decarboxylase" evidence="3">
    <location>
        <begin position="1"/>
        <end position="197"/>
    </location>
</feature>
<keyword evidence="3 4" id="KW-0285">Flavoprotein</keyword>
<dbReference type="SUPFAM" id="SSF102645">
    <property type="entry name" value="CoaB-like"/>
    <property type="match status" value="1"/>
</dbReference>
<organism evidence="7 8">
    <name type="scientific">Gleimia coleocanis DSM 15436</name>
    <dbReference type="NCBI Taxonomy" id="525245"/>
    <lineage>
        <taxon>Bacteria</taxon>
        <taxon>Bacillati</taxon>
        <taxon>Actinomycetota</taxon>
        <taxon>Actinomycetes</taxon>
        <taxon>Actinomycetales</taxon>
        <taxon>Actinomycetaceae</taxon>
        <taxon>Gleimia</taxon>
    </lineage>
</organism>
<dbReference type="PANTHER" id="PTHR14359">
    <property type="entry name" value="HOMO-OLIGOMERIC FLAVIN CONTAINING CYS DECARBOXYLASE FAMILY"/>
    <property type="match status" value="1"/>
</dbReference>
<comment type="pathway">
    <text evidence="3 4">Cofactor biosynthesis; coenzyme A biosynthesis; CoA from (R)-pantothenate: step 2/5.</text>
</comment>
<comment type="function">
    <text evidence="3">Catalyzes two sequential steps in the biosynthesis of coenzyme A. In the first step cysteine is conjugated to 4'-phosphopantothenate to form 4-phosphopantothenoylcysteine. In the second step the latter compound is decarboxylated to form 4'-phosphopantotheine.</text>
</comment>
<dbReference type="OrthoDB" id="9802554at2"/>
<dbReference type="AlphaFoldDB" id="C0W1K7"/>
<feature type="binding site" evidence="3">
    <location>
        <begin position="316"/>
        <end position="319"/>
    </location>
    <ligand>
        <name>CTP</name>
        <dbReference type="ChEBI" id="CHEBI:37563"/>
    </ligand>
</feature>
<comment type="pathway">
    <text evidence="3 4">Cofactor biosynthesis; coenzyme A biosynthesis; CoA from (R)-pantothenate: step 3/5.</text>
</comment>
<dbReference type="InterPro" id="IPR007085">
    <property type="entry name" value="DNA/pantothenate-metab_flavo_C"/>
</dbReference>
<evidence type="ECO:0000256" key="3">
    <source>
        <dbReference type="HAMAP-Rule" id="MF_02225"/>
    </source>
</evidence>
<dbReference type="Gene3D" id="3.40.50.10300">
    <property type="entry name" value="CoaB-like"/>
    <property type="match status" value="1"/>
</dbReference>
<dbReference type="NCBIfam" id="TIGR00521">
    <property type="entry name" value="coaBC_dfp"/>
    <property type="match status" value="1"/>
</dbReference>
<keyword evidence="3 4" id="KW-0436">Ligase</keyword>
<dbReference type="InterPro" id="IPR036551">
    <property type="entry name" value="Flavin_trans-like"/>
</dbReference>
<keyword evidence="1 3" id="KW-0210">Decarboxylase</keyword>
<feature type="binding site" evidence="3">
    <location>
        <position position="287"/>
    </location>
    <ligand>
        <name>CTP</name>
        <dbReference type="ChEBI" id="CHEBI:37563"/>
    </ligand>
</feature>
<dbReference type="Pfam" id="PF04127">
    <property type="entry name" value="DFP"/>
    <property type="match status" value="1"/>
</dbReference>
<evidence type="ECO:0000256" key="2">
    <source>
        <dbReference type="ARBA" id="ARBA00023239"/>
    </source>
</evidence>
<gene>
    <name evidence="3 7" type="primary">coaBC</name>
    <name evidence="7" type="ORF">HMPREF0044_1297</name>
</gene>
<dbReference type="InterPro" id="IPR035929">
    <property type="entry name" value="CoaB-like_sf"/>
</dbReference>
<feature type="binding site" evidence="3">
    <location>
        <position position="355"/>
    </location>
    <ligand>
        <name>CTP</name>
        <dbReference type="ChEBI" id="CHEBI:37563"/>
    </ligand>
</feature>
<keyword evidence="3" id="KW-0479">Metal-binding</keyword>
<proteinExistence type="inferred from homology"/>
<feature type="domain" description="DNA/pantothenate metabolism flavoprotein C-terminal" evidence="6">
    <location>
        <begin position="193"/>
        <end position="408"/>
    </location>
</feature>
<feature type="binding site" evidence="3">
    <location>
        <position position="351"/>
    </location>
    <ligand>
        <name>CTP</name>
        <dbReference type="ChEBI" id="CHEBI:37563"/>
    </ligand>
</feature>
<dbReference type="Proteomes" id="UP000010301">
    <property type="component" value="Unassembled WGS sequence"/>
</dbReference>
<keyword evidence="3 4" id="KW-0288">FMN</keyword>
<evidence type="ECO:0000256" key="4">
    <source>
        <dbReference type="RuleBase" id="RU364078"/>
    </source>
</evidence>
<comment type="cofactor">
    <cofactor evidence="3">
        <name>FMN</name>
        <dbReference type="ChEBI" id="CHEBI:58210"/>
    </cofactor>
    <text evidence="3">Binds 1 FMN per subunit.</text>
</comment>
<keyword evidence="3" id="KW-0511">Multifunctional enzyme</keyword>
<comment type="catalytic activity">
    <reaction evidence="3 4">
        <text>(R)-4'-phosphopantothenate + L-cysteine + CTP = N-[(R)-4-phosphopantothenoyl]-L-cysteine + CMP + diphosphate + H(+)</text>
        <dbReference type="Rhea" id="RHEA:19397"/>
        <dbReference type="ChEBI" id="CHEBI:10986"/>
        <dbReference type="ChEBI" id="CHEBI:15378"/>
        <dbReference type="ChEBI" id="CHEBI:33019"/>
        <dbReference type="ChEBI" id="CHEBI:35235"/>
        <dbReference type="ChEBI" id="CHEBI:37563"/>
        <dbReference type="ChEBI" id="CHEBI:59458"/>
        <dbReference type="ChEBI" id="CHEBI:60377"/>
        <dbReference type="EC" id="6.3.2.5"/>
    </reaction>
</comment>
<evidence type="ECO:0000259" key="5">
    <source>
        <dbReference type="Pfam" id="PF02441"/>
    </source>
</evidence>
<comment type="catalytic activity">
    <reaction evidence="3 4">
        <text>N-[(R)-4-phosphopantothenoyl]-L-cysteine + H(+) = (R)-4'-phosphopantetheine + CO2</text>
        <dbReference type="Rhea" id="RHEA:16793"/>
        <dbReference type="ChEBI" id="CHEBI:15378"/>
        <dbReference type="ChEBI" id="CHEBI:16526"/>
        <dbReference type="ChEBI" id="CHEBI:59458"/>
        <dbReference type="ChEBI" id="CHEBI:61723"/>
        <dbReference type="EC" id="4.1.1.36"/>
    </reaction>
</comment>
<feature type="region of interest" description="Phosphopantothenate--cysteine ligase" evidence="3">
    <location>
        <begin position="198"/>
        <end position="416"/>
    </location>
</feature>
<evidence type="ECO:0000313" key="8">
    <source>
        <dbReference type="Proteomes" id="UP000010301"/>
    </source>
</evidence>
<dbReference type="GO" id="GO:0071513">
    <property type="term" value="C:phosphopantothenoylcysteine decarboxylase complex"/>
    <property type="evidence" value="ECO:0007669"/>
    <property type="project" value="TreeGrafter"/>
</dbReference>
<dbReference type="eggNOG" id="COG0452">
    <property type="taxonomic scope" value="Bacteria"/>
</dbReference>
<keyword evidence="8" id="KW-1185">Reference proteome</keyword>
<dbReference type="HOGENOM" id="CLU_033319_0_3_11"/>
<dbReference type="GO" id="GO:0004632">
    <property type="term" value="F:phosphopantothenate--cysteine ligase activity"/>
    <property type="evidence" value="ECO:0007669"/>
    <property type="project" value="UniProtKB-UniRule"/>
</dbReference>
<comment type="cofactor">
    <cofactor evidence="3">
        <name>Mg(2+)</name>
        <dbReference type="ChEBI" id="CHEBI:18420"/>
    </cofactor>
</comment>
<dbReference type="Gene3D" id="3.40.50.1950">
    <property type="entry name" value="Flavin prenyltransferase-like"/>
    <property type="match status" value="1"/>
</dbReference>
<feature type="binding site" evidence="3">
    <location>
        <position position="334"/>
    </location>
    <ligand>
        <name>CTP</name>
        <dbReference type="ChEBI" id="CHEBI:37563"/>
    </ligand>
</feature>
<dbReference type="STRING" id="525245.HMPREF0044_1297"/>
<accession>C0W1K7</accession>
<keyword evidence="2 3" id="KW-0456">Lyase</keyword>
<dbReference type="Pfam" id="PF02441">
    <property type="entry name" value="Flavoprotein"/>
    <property type="match status" value="1"/>
</dbReference>
<feature type="domain" description="Flavoprotein" evidence="5">
    <location>
        <begin position="13"/>
        <end position="179"/>
    </location>
</feature>
<comment type="similarity">
    <text evidence="3 4">In the C-terminal section; belongs to the PPC synthetase family.</text>
</comment>
<reference evidence="7 8" key="1">
    <citation type="submission" date="2009-01" db="EMBL/GenBank/DDBJ databases">
        <authorList>
            <person name="Qin X."/>
            <person name="Bachman B."/>
            <person name="Battles P."/>
            <person name="Bell A."/>
            <person name="Bess C."/>
            <person name="Bickham C."/>
            <person name="Chaboub L."/>
            <person name="Chen D."/>
            <person name="Coyle M."/>
            <person name="Deiros D.R."/>
            <person name="Dinh H."/>
            <person name="Forbes L."/>
            <person name="Fowler G."/>
            <person name="Francisco L."/>
            <person name="Fu Q."/>
            <person name="Gubbala S."/>
            <person name="Hale W."/>
            <person name="Han Y."/>
            <person name="Hemphill L."/>
            <person name="Highlander S.K."/>
            <person name="Hirani K."/>
            <person name="Hogues M."/>
            <person name="Jackson L."/>
            <person name="Jakkamsetti A."/>
            <person name="Javaid M."/>
            <person name="Jiang H."/>
            <person name="Korchina V."/>
            <person name="Kovar C."/>
            <person name="Lara F."/>
            <person name="Lee S."/>
            <person name="Mata R."/>
            <person name="Mathew T."/>
            <person name="Moen C."/>
            <person name="Morales K."/>
            <person name="Munidasa M."/>
            <person name="Nazareth L."/>
            <person name="Ngo R."/>
            <person name="Nguyen L."/>
            <person name="Okwuonu G."/>
            <person name="Ongeri F."/>
            <person name="Patil S."/>
            <person name="Petrosino J."/>
            <person name="Pham C."/>
            <person name="Pham P."/>
            <person name="Pu L.-L."/>
            <person name="Puazo M."/>
            <person name="Raj R."/>
            <person name="Reid J."/>
            <person name="Rouhana J."/>
            <person name="Saada N."/>
            <person name="Shang Y."/>
            <person name="Simmons D."/>
            <person name="Thornton R."/>
            <person name="Warren J."/>
            <person name="Weissenberger G."/>
            <person name="Zhang J."/>
            <person name="Zhang L."/>
            <person name="Zhou C."/>
            <person name="Zhu D."/>
            <person name="Muzny D."/>
            <person name="Worley K."/>
            <person name="Gibbs R."/>
        </authorList>
    </citation>
    <scope>NUCLEOTIDE SEQUENCE [LARGE SCALE GENOMIC DNA]</scope>
    <source>
        <strain evidence="7 8">DSM 15436</strain>
    </source>
</reference>
<comment type="function">
    <text evidence="4">Catalyzes two steps in the biosynthesis of coenzyme A. In the first step cysteine is conjugated to 4'-phosphopantothenate to form 4-phosphopantothenoylcysteine, in the latter compound is decarboxylated to form 4'-phosphopantotheine.</text>
</comment>
<evidence type="ECO:0000259" key="6">
    <source>
        <dbReference type="Pfam" id="PF04127"/>
    </source>
</evidence>
<comment type="similarity">
    <text evidence="3 4">In the N-terminal section; belongs to the HFCD (homo-oligomeric flavin containing Cys decarboxylase) superfamily.</text>
</comment>
<keyword evidence="3" id="KW-0460">Magnesium</keyword>
<dbReference type="GO" id="GO:0015937">
    <property type="term" value="P:coenzyme A biosynthetic process"/>
    <property type="evidence" value="ECO:0007669"/>
    <property type="project" value="UniProtKB-UniRule"/>
</dbReference>
<dbReference type="InterPro" id="IPR005252">
    <property type="entry name" value="CoaBC"/>
</dbReference>
<dbReference type="GO" id="GO:0046872">
    <property type="term" value="F:metal ion binding"/>
    <property type="evidence" value="ECO:0007669"/>
    <property type="project" value="UniProtKB-KW"/>
</dbReference>